<dbReference type="KEGG" id="mtar:DF168_01757"/>
<evidence type="ECO:0008006" key="4">
    <source>
        <dbReference type="Google" id="ProtNLM"/>
    </source>
</evidence>
<accession>A0A2Z4AE17</accession>
<dbReference type="PANTHER" id="PTHR20883">
    <property type="entry name" value="PHYTANOYL-COA DIOXYGENASE DOMAIN CONTAINING 1"/>
    <property type="match status" value="1"/>
</dbReference>
<dbReference type="Pfam" id="PF05721">
    <property type="entry name" value="PhyH"/>
    <property type="match status" value="1"/>
</dbReference>
<dbReference type="GO" id="GO:0005506">
    <property type="term" value="F:iron ion binding"/>
    <property type="evidence" value="ECO:0007669"/>
    <property type="project" value="UniProtKB-ARBA"/>
</dbReference>
<evidence type="ECO:0000313" key="2">
    <source>
        <dbReference type="EMBL" id="AWT60543.1"/>
    </source>
</evidence>
<dbReference type="Proteomes" id="UP000247465">
    <property type="component" value="Chromosome"/>
</dbReference>
<organism evidence="2 3">
    <name type="scientific">Candidatus Moanibacter tarae</name>
    <dbReference type="NCBI Taxonomy" id="2200854"/>
    <lineage>
        <taxon>Bacteria</taxon>
        <taxon>Pseudomonadati</taxon>
        <taxon>Verrucomicrobiota</taxon>
        <taxon>Opitutia</taxon>
        <taxon>Puniceicoccales</taxon>
        <taxon>Puniceicoccales incertae sedis</taxon>
        <taxon>Candidatus Moanibacter</taxon>
    </lineage>
</organism>
<protein>
    <recommendedName>
        <fullName evidence="4">Phytanoyl-CoA dioxygenase family protein</fullName>
    </recommendedName>
</protein>
<dbReference type="InterPro" id="IPR008775">
    <property type="entry name" value="Phytyl_CoA_dOase-like"/>
</dbReference>
<dbReference type="Gene3D" id="2.60.120.620">
    <property type="entry name" value="q2cbj1_9rhob like domain"/>
    <property type="match status" value="1"/>
</dbReference>
<dbReference type="SUPFAM" id="SSF51197">
    <property type="entry name" value="Clavaminate synthase-like"/>
    <property type="match status" value="1"/>
</dbReference>
<dbReference type="AlphaFoldDB" id="A0A2Z4AE17"/>
<evidence type="ECO:0000256" key="1">
    <source>
        <dbReference type="ARBA" id="ARBA00001954"/>
    </source>
</evidence>
<sequence length="258" mass="30019">MITEQQQTHYHTFGFLLTPGLLSQQEMHEVTQLAEQIWAENEEQEKNEERRHPGFIERRKGLHSLVSDERIYRSVKILLGADLIWVGSEGNISNRREVNWHPDRKYYRNGEEQRINFGQIKIMIYLDEVRRDSGCLRVIPGSHRMPMHRNLKKLEVDPGNRPFGIHGADIPCVALETNPGDIIFFNHCLWHAAYGGGEGRRYIALKFAVRPREEDELKSLEQYTEGIFQPHEEFLNSEDPSLRSLVEERALFSTGQLG</sequence>
<dbReference type="GO" id="GO:0016706">
    <property type="term" value="F:2-oxoglutarate-dependent dioxygenase activity"/>
    <property type="evidence" value="ECO:0007669"/>
    <property type="project" value="UniProtKB-ARBA"/>
</dbReference>
<comment type="cofactor">
    <cofactor evidence="1">
        <name>Fe(2+)</name>
        <dbReference type="ChEBI" id="CHEBI:29033"/>
    </cofactor>
</comment>
<proteinExistence type="predicted"/>
<gene>
    <name evidence="2" type="ORF">DF168_01757</name>
</gene>
<name>A0A2Z4AE17_9BACT</name>
<reference evidence="2 3" key="1">
    <citation type="submission" date="2018-06" db="EMBL/GenBank/DDBJ databases">
        <title>Draft Genome Sequence of a Novel Marine Bacterium Related to the Verrucomicrobia.</title>
        <authorList>
            <person name="Vosseberg J."/>
            <person name="Martijn J."/>
            <person name="Ettema T.J.G."/>
        </authorList>
    </citation>
    <scope>NUCLEOTIDE SEQUENCE [LARGE SCALE GENOMIC DNA]</scope>
    <source>
        <strain evidence="2">TARA_B100001123</strain>
    </source>
</reference>
<evidence type="ECO:0000313" key="3">
    <source>
        <dbReference type="Proteomes" id="UP000247465"/>
    </source>
</evidence>
<dbReference type="EMBL" id="CP029803">
    <property type="protein sequence ID" value="AWT60543.1"/>
    <property type="molecule type" value="Genomic_DNA"/>
</dbReference>
<dbReference type="PANTHER" id="PTHR20883:SF48">
    <property type="entry name" value="ECTOINE DIOXYGENASE"/>
    <property type="match status" value="1"/>
</dbReference>